<feature type="region of interest" description="Disordered" evidence="1">
    <location>
        <begin position="23"/>
        <end position="42"/>
    </location>
</feature>
<feature type="signal peptide" evidence="2">
    <location>
        <begin position="1"/>
        <end position="20"/>
    </location>
</feature>
<protein>
    <recommendedName>
        <fullName evidence="5">Lipoprotein</fullName>
    </recommendedName>
</protein>
<evidence type="ECO:0008006" key="5">
    <source>
        <dbReference type="Google" id="ProtNLM"/>
    </source>
</evidence>
<feature type="chain" id="PRO_5007480417" description="Lipoprotein" evidence="2">
    <location>
        <begin position="21"/>
        <end position="488"/>
    </location>
</feature>
<evidence type="ECO:0000256" key="1">
    <source>
        <dbReference type="SAM" id="MobiDB-lite"/>
    </source>
</evidence>
<dbReference type="RefSeq" id="WP_061332585.1">
    <property type="nucleotide sequence ID" value="NZ_LOCO01000013.1"/>
</dbReference>
<accession>A0A137S8Y9</accession>
<dbReference type="EMBL" id="LOCO01000013">
    <property type="protein sequence ID" value="KXO08905.1"/>
    <property type="molecule type" value="Genomic_DNA"/>
</dbReference>
<proteinExistence type="predicted"/>
<sequence length="488" mass="52327">MNTKKNLLGLAVLTTSLALAGCGGSSSSGNQQVEEDMTPDEPTFPAAFAFSQNPATALDEMKELPEKAFPAELYNLLRQQLIEGGTASSTDRLSFWIDTKDAFTNYQCGVGTFGALATQPDPAVGTPANSFQVSSKDTANNEEELGAYPDGVGTAALFREVALLIFNDCELVDPADSSTVVATINGQVALIREWVGESSNGDMGNSRIIMDNFHFNFGTSGLEAREPVVVTKGNTTYSLAFGFTETHVFGEFSQAQQNALSNFEYAQPFRSRLFQKRLADNDFKGMYAFDAANLSITTTPDGGTASQVQFNNFASVFVAPTELGNNTPDDIYKLYVESPYRGDENAEASSIVFGSDEDAETVFIETLSNGGNDKFITADFEFVGDEASFLRGRSDQARLDCPTSATIGYSSTPSAPLVAGISFLLDGNSQETTRVYVDENNTQTNRDPAVAISTASEDNVCRDGENGPTRFIPLPGLGPISYDPSVVI</sequence>
<organism evidence="3 4">
    <name type="scientific">Marinobacter excellens LAMA 842</name>
    <dbReference type="NCBI Taxonomy" id="1306954"/>
    <lineage>
        <taxon>Bacteria</taxon>
        <taxon>Pseudomonadati</taxon>
        <taxon>Pseudomonadota</taxon>
        <taxon>Gammaproteobacteria</taxon>
        <taxon>Pseudomonadales</taxon>
        <taxon>Marinobacteraceae</taxon>
        <taxon>Marinobacter</taxon>
    </lineage>
</organism>
<reference evidence="4" key="1">
    <citation type="submission" date="2015-12" db="EMBL/GenBank/DDBJ databases">
        <authorList>
            <person name="Lima A."/>
            <person name="Farahani Zayas N."/>
            <person name="Castro Da Silva M.A."/>
            <person name="Cabral A."/>
            <person name="Pessatti M.L."/>
        </authorList>
    </citation>
    <scope>NUCLEOTIDE SEQUENCE [LARGE SCALE GENOMIC DNA]</scope>
    <source>
        <strain evidence="4">LAMA 842</strain>
    </source>
</reference>
<dbReference type="PROSITE" id="PS51257">
    <property type="entry name" value="PROKAR_LIPOPROTEIN"/>
    <property type="match status" value="1"/>
</dbReference>
<dbReference type="Proteomes" id="UP000070282">
    <property type="component" value="Unassembled WGS sequence"/>
</dbReference>
<dbReference type="PATRIC" id="fig|1306954.6.peg.848"/>
<evidence type="ECO:0000256" key="2">
    <source>
        <dbReference type="SAM" id="SignalP"/>
    </source>
</evidence>
<keyword evidence="4" id="KW-1185">Reference proteome</keyword>
<evidence type="ECO:0000313" key="3">
    <source>
        <dbReference type="EMBL" id="KXO08905.1"/>
    </source>
</evidence>
<dbReference type="AlphaFoldDB" id="A0A137S8Y9"/>
<name>A0A137S8Y9_9GAMM</name>
<gene>
    <name evidence="3" type="ORF">J122_2560</name>
</gene>
<comment type="caution">
    <text evidence="3">The sequence shown here is derived from an EMBL/GenBank/DDBJ whole genome shotgun (WGS) entry which is preliminary data.</text>
</comment>
<evidence type="ECO:0000313" key="4">
    <source>
        <dbReference type="Proteomes" id="UP000070282"/>
    </source>
</evidence>
<keyword evidence="2" id="KW-0732">Signal</keyword>